<dbReference type="Proteomes" id="UP000485058">
    <property type="component" value="Unassembled WGS sequence"/>
</dbReference>
<accession>A0A699YUQ6</accession>
<name>A0A699YUQ6_HAELA</name>
<sequence length="116" mass="12242">MLPVSNTPLYTSYVRAVTLLHTPGLSGADEQHAAHSSPSAFANNHVALLQLFGVEPASAPAAAPLHCTSSYRVEAGIPRLHPLIYQPPCHGLTVDSTSPTSCCLHSIQCHLSTTMT</sequence>
<evidence type="ECO:0000313" key="2">
    <source>
        <dbReference type="Proteomes" id="UP000485058"/>
    </source>
</evidence>
<dbReference type="EMBL" id="BLLF01000560">
    <property type="protein sequence ID" value="GFH12975.1"/>
    <property type="molecule type" value="Genomic_DNA"/>
</dbReference>
<keyword evidence="2" id="KW-1185">Reference proteome</keyword>
<dbReference type="AlphaFoldDB" id="A0A699YUQ6"/>
<gene>
    <name evidence="1" type="ORF">HaLaN_08767</name>
</gene>
<protein>
    <submittedName>
        <fullName evidence="1">Uncharacterized protein</fullName>
    </submittedName>
</protein>
<organism evidence="1 2">
    <name type="scientific">Haematococcus lacustris</name>
    <name type="common">Green alga</name>
    <name type="synonym">Haematococcus pluvialis</name>
    <dbReference type="NCBI Taxonomy" id="44745"/>
    <lineage>
        <taxon>Eukaryota</taxon>
        <taxon>Viridiplantae</taxon>
        <taxon>Chlorophyta</taxon>
        <taxon>core chlorophytes</taxon>
        <taxon>Chlorophyceae</taxon>
        <taxon>CS clade</taxon>
        <taxon>Chlamydomonadales</taxon>
        <taxon>Haematococcaceae</taxon>
        <taxon>Haematococcus</taxon>
    </lineage>
</organism>
<comment type="caution">
    <text evidence="1">The sequence shown here is derived from an EMBL/GenBank/DDBJ whole genome shotgun (WGS) entry which is preliminary data.</text>
</comment>
<proteinExistence type="predicted"/>
<reference evidence="1 2" key="1">
    <citation type="submission" date="2020-02" db="EMBL/GenBank/DDBJ databases">
        <title>Draft genome sequence of Haematococcus lacustris strain NIES-144.</title>
        <authorList>
            <person name="Morimoto D."/>
            <person name="Nakagawa S."/>
            <person name="Yoshida T."/>
            <person name="Sawayama S."/>
        </authorList>
    </citation>
    <scope>NUCLEOTIDE SEQUENCE [LARGE SCALE GENOMIC DNA]</scope>
    <source>
        <strain evidence="1 2">NIES-144</strain>
    </source>
</reference>
<evidence type="ECO:0000313" key="1">
    <source>
        <dbReference type="EMBL" id="GFH12975.1"/>
    </source>
</evidence>